<dbReference type="InterPro" id="IPR014710">
    <property type="entry name" value="RmlC-like_jellyroll"/>
</dbReference>
<dbReference type="OrthoDB" id="424465at2759"/>
<accession>G7E175</accession>
<dbReference type="PROSITE" id="PS51184">
    <property type="entry name" value="JMJC"/>
    <property type="match status" value="1"/>
</dbReference>
<evidence type="ECO:0000313" key="3">
    <source>
        <dbReference type="Proteomes" id="UP000009131"/>
    </source>
</evidence>
<gene>
    <name evidence="2" type="primary">Mo03255</name>
    <name evidence="2" type="ORF">E5Q_03255</name>
</gene>
<reference evidence="2 3" key="1">
    <citation type="journal article" date="2011" name="J. Gen. Appl. Microbiol.">
        <title>Draft genome sequencing of the enigmatic basidiomycete Mixia osmundae.</title>
        <authorList>
            <person name="Nishida H."/>
            <person name="Nagatsuka Y."/>
            <person name="Sugiyama J."/>
        </authorList>
    </citation>
    <scope>NUCLEOTIDE SEQUENCE [LARGE SCALE GENOMIC DNA]</scope>
    <source>
        <strain evidence="3">CBS 9802 / IAM 14324 / JCM 22182 / KY 12970</strain>
    </source>
</reference>
<comment type="caution">
    <text evidence="2">The sequence shown here is derived from an EMBL/GenBank/DDBJ whole genome shotgun (WGS) entry which is preliminary data.</text>
</comment>
<dbReference type="PANTHER" id="PTHR12461:SF99">
    <property type="entry name" value="BIFUNCTIONAL PEPTIDASE AND (3S)-LYSYL HYDROXYLASE JMJD7"/>
    <property type="match status" value="1"/>
</dbReference>
<proteinExistence type="predicted"/>
<keyword evidence="3" id="KW-1185">Reference proteome</keyword>
<dbReference type="InterPro" id="IPR041667">
    <property type="entry name" value="Cupin_8"/>
</dbReference>
<dbReference type="InterPro" id="IPR003347">
    <property type="entry name" value="JmjC_dom"/>
</dbReference>
<dbReference type="RefSeq" id="XP_014567373.1">
    <property type="nucleotide sequence ID" value="XM_014711887.1"/>
</dbReference>
<dbReference type="SMART" id="SM00558">
    <property type="entry name" value="JmjC"/>
    <property type="match status" value="1"/>
</dbReference>
<dbReference type="InParanoid" id="G7E175"/>
<name>G7E175_MIXOS</name>
<feature type="domain" description="JmjC" evidence="1">
    <location>
        <begin position="127"/>
        <end position="297"/>
    </location>
</feature>
<sequence length="458" mass="51052">MEKLLAFIADYRENNGNSVDELEHQPTALEFMRQVGQNRPLVIRRSCTPLKRTWSEQYLADKLGDTPVPIAITPDGRADSIVNGRFTLPATEEMTMRDFLSSLRKPADAHEPVRYLQSQNSNLTDGPLDVLKDDLHPPPEYALDVFGTEPDATNIWIGNHRSVSSAHRDPYDNIYTVLQGSKTFSLWPPHEVACLYERNVHTSAWQCDSSGVFSQNMQDSEPIPWIHIDADTPDYGRFPLFRHCQPLQVTLRPGDVLYLPHLWYHQVSQAGQEITIALNWWFDMSYSGADCFCLLNAVLLQSSFFKEEIVKMFSKLSLIVAAVVALSSLASATTSREALVKRVSTGGGNLDCYIAYNPVDVTYMDAFAFTFSNGDFTTVSQLAPHSVIASSVPGDANSVTWRMKNTDAKGNTDDLTFLIEYSGLMPTGVKLLSASHNGHDGFNFYDLTCGNVKVPHLG</sequence>
<dbReference type="EMBL" id="BABT02000102">
    <property type="protein sequence ID" value="GAA96585.1"/>
    <property type="molecule type" value="Genomic_DNA"/>
</dbReference>
<organism evidence="2 3">
    <name type="scientific">Mixia osmundae (strain CBS 9802 / IAM 14324 / JCM 22182 / KY 12970)</name>
    <dbReference type="NCBI Taxonomy" id="764103"/>
    <lineage>
        <taxon>Eukaryota</taxon>
        <taxon>Fungi</taxon>
        <taxon>Dikarya</taxon>
        <taxon>Basidiomycota</taxon>
        <taxon>Pucciniomycotina</taxon>
        <taxon>Mixiomycetes</taxon>
        <taxon>Mixiales</taxon>
        <taxon>Mixiaceae</taxon>
        <taxon>Mixia</taxon>
    </lineage>
</organism>
<dbReference type="STRING" id="764103.G7E175"/>
<dbReference type="Pfam" id="PF13621">
    <property type="entry name" value="Cupin_8"/>
    <property type="match status" value="1"/>
</dbReference>
<protein>
    <recommendedName>
        <fullName evidence="1">JmjC domain-containing protein</fullName>
    </recommendedName>
</protein>
<dbReference type="PANTHER" id="PTHR12461">
    <property type="entry name" value="HYPOXIA-INDUCIBLE FACTOR 1 ALPHA INHIBITOR-RELATED"/>
    <property type="match status" value="1"/>
</dbReference>
<dbReference type="eggNOG" id="KOG2508">
    <property type="taxonomic scope" value="Eukaryota"/>
</dbReference>
<evidence type="ECO:0000313" key="2">
    <source>
        <dbReference type="EMBL" id="GAA96585.1"/>
    </source>
</evidence>
<dbReference type="Gene3D" id="2.60.120.10">
    <property type="entry name" value="Jelly Rolls"/>
    <property type="match status" value="1"/>
</dbReference>
<dbReference type="SUPFAM" id="SSF51197">
    <property type="entry name" value="Clavaminate synthase-like"/>
    <property type="match status" value="1"/>
</dbReference>
<dbReference type="Proteomes" id="UP000009131">
    <property type="component" value="Unassembled WGS sequence"/>
</dbReference>
<evidence type="ECO:0000259" key="1">
    <source>
        <dbReference type="PROSITE" id="PS51184"/>
    </source>
</evidence>
<dbReference type="AlphaFoldDB" id="G7E175"/>
<dbReference type="HOGENOM" id="CLU_597266_0_0_1"/>
<reference evidence="2 3" key="2">
    <citation type="journal article" date="2012" name="Open Biol.">
        <title>Characteristics of nucleosomes and linker DNA regions on the genome of the basidiomycete Mixia osmundae revealed by mono- and dinucleosome mapping.</title>
        <authorList>
            <person name="Nishida H."/>
            <person name="Kondo S."/>
            <person name="Matsumoto T."/>
            <person name="Suzuki Y."/>
            <person name="Yoshikawa H."/>
            <person name="Taylor T.D."/>
            <person name="Sugiyama J."/>
        </authorList>
    </citation>
    <scope>NUCLEOTIDE SEQUENCE [LARGE SCALE GENOMIC DNA]</scope>
    <source>
        <strain evidence="3">CBS 9802 / IAM 14324 / JCM 22182 / KY 12970</strain>
    </source>
</reference>